<dbReference type="SUPFAM" id="SSF55486">
    <property type="entry name" value="Metalloproteases ('zincins'), catalytic domain"/>
    <property type="match status" value="1"/>
</dbReference>
<comment type="caution">
    <text evidence="9">Lacks conserved residue(s) required for the propagation of feature annotation.</text>
</comment>
<evidence type="ECO:0000256" key="5">
    <source>
        <dbReference type="ARBA" id="ARBA00022833"/>
    </source>
</evidence>
<dbReference type="SMART" id="SM00137">
    <property type="entry name" value="MAM"/>
    <property type="match status" value="1"/>
</dbReference>
<keyword evidence="3 10" id="KW-0479">Metal-binding</keyword>
<dbReference type="PROSITE" id="PS51670">
    <property type="entry name" value="SHKT"/>
    <property type="match status" value="3"/>
</dbReference>
<evidence type="ECO:0000259" key="13">
    <source>
        <dbReference type="PROSITE" id="PS51670"/>
    </source>
</evidence>
<feature type="binding site" evidence="10">
    <location>
        <position position="217"/>
    </location>
    <ligand>
        <name>Zn(2+)</name>
        <dbReference type="ChEBI" id="CHEBI:29105"/>
        <note>catalytic</note>
    </ligand>
</feature>
<dbReference type="PANTHER" id="PTHR10127:SF780">
    <property type="entry name" value="METALLOENDOPEPTIDASE"/>
    <property type="match status" value="1"/>
</dbReference>
<dbReference type="GO" id="GO:0004222">
    <property type="term" value="F:metalloendopeptidase activity"/>
    <property type="evidence" value="ECO:0007669"/>
    <property type="project" value="UniProtKB-UniRule"/>
</dbReference>
<dbReference type="Pfam" id="PF01549">
    <property type="entry name" value="ShK"/>
    <property type="match status" value="2"/>
</dbReference>
<keyword evidence="8" id="KW-0325">Glycoprotein</keyword>
<reference evidence="15" key="1">
    <citation type="submission" date="2021-01" db="UniProtKB">
        <authorList>
            <consortium name="EnsemblMetazoa"/>
        </authorList>
    </citation>
    <scope>IDENTIFICATION</scope>
</reference>
<feature type="disulfide bond" evidence="10">
    <location>
        <begin position="187"/>
        <end position="209"/>
    </location>
</feature>
<dbReference type="Gene3D" id="3.40.390.10">
    <property type="entry name" value="Collagenase (Catalytic Domain)"/>
    <property type="match status" value="1"/>
</dbReference>
<dbReference type="GeneID" id="136815053"/>
<dbReference type="SMART" id="SM00254">
    <property type="entry name" value="ShKT"/>
    <property type="match status" value="3"/>
</dbReference>
<proteinExistence type="predicted"/>
<dbReference type="EC" id="3.4.24.-" evidence="11"/>
<dbReference type="AlphaFoldDB" id="A0A7M6DMN2"/>
<sequence>MKWMSIKELVLFFLLMLFYVEFVASTDESSTQLNQTQKDDLKKIVHPYAEDHAIIDDITHYNQLVAEHTDKEFVSLYRDDDNMAKLKEGDILPDPKDQRKLNTTSKQTNATTVRRGMLSDSTQLWISRVIPYEIYHPGTFLGQSTADVIREVKKAFETITNAAPCLKFRPRSSSDKNWLSIQKKAGCYSEFGRKYWLRKETVLVLGDGCVNQPIILHEILHALGFYHEQARPDRDSYVKINWENINEKFKSNFDRQTAYSLDSQSTAYNTKSIMHYGHRTFSKNGQDTIIDKFDPNNIDLAGDVLSYSDRAELTKRYQCYKDDTDIWSAWADWTSCFDHFVFGCRKERQRFCFVFDSQPEKCKEGNEFGIQAETEKCDEKMCKEEVLAPHWGRWSHYTRCSRDCGEGYHLRSRECDNPPPAKDSGDRCRGIKYETSLCRNKRCSPDYFRYDVDFESGFEPWRMDVKGLNIIPWRISDRGTPNEKTGPEKPFITKHYAFLSGKFEDSNVKYKDGRLISEPIFEFNQTHCVTFYYQLNGRNIKHMDLYIRLIKSGGFKNFWSLKGHQGNSWKRGAFTIDEQKEPYEIIVEGRIGRDPPSDIAIDDIRVEKGSCVKGSNEGSEGCRNHYKMCKWWKQYGECHKNFRWMLKSCCLSCTSMAYCFDIYDYRNKTTKCEEWVKKGECRRNPKWMWKNCCKSCRKCVDYRPSCKYWAKKYCDHPWMKKNCQTSCNICKI</sequence>
<evidence type="ECO:0000313" key="15">
    <source>
        <dbReference type="EnsemblMetazoa" id="CLYHEMP016550.2"/>
    </source>
</evidence>
<dbReference type="CDD" id="cd04280">
    <property type="entry name" value="ZnMc_astacin_like"/>
    <property type="match status" value="1"/>
</dbReference>
<dbReference type="CDD" id="cd06263">
    <property type="entry name" value="MAM"/>
    <property type="match status" value="1"/>
</dbReference>
<dbReference type="Pfam" id="PF00090">
    <property type="entry name" value="TSP_1"/>
    <property type="match status" value="1"/>
</dbReference>
<dbReference type="InterPro" id="IPR000998">
    <property type="entry name" value="MAM_dom"/>
</dbReference>
<evidence type="ECO:0000256" key="3">
    <source>
        <dbReference type="ARBA" id="ARBA00022723"/>
    </source>
</evidence>
<dbReference type="Gene3D" id="2.60.120.200">
    <property type="match status" value="1"/>
</dbReference>
<dbReference type="Pfam" id="PF01400">
    <property type="entry name" value="Astacin"/>
    <property type="match status" value="1"/>
</dbReference>
<feature type="domain" description="ShKT" evidence="13">
    <location>
        <begin position="699"/>
        <end position="730"/>
    </location>
</feature>
<dbReference type="PROSITE" id="PS50092">
    <property type="entry name" value="TSP1"/>
    <property type="match status" value="1"/>
</dbReference>
<keyword evidence="6 10" id="KW-0482">Metalloprotease</keyword>
<dbReference type="OrthoDB" id="5958694at2759"/>
<dbReference type="EnsemblMetazoa" id="CLYHEMT016550.1">
    <property type="protein sequence ID" value="CLYHEMP016550.1"/>
    <property type="gene ID" value="CLYHEMG016550"/>
</dbReference>
<dbReference type="GO" id="GO:0016020">
    <property type="term" value="C:membrane"/>
    <property type="evidence" value="ECO:0007669"/>
    <property type="project" value="InterPro"/>
</dbReference>
<feature type="domain" description="MAM" evidence="12">
    <location>
        <begin position="450"/>
        <end position="613"/>
    </location>
</feature>
<keyword evidence="5 10" id="KW-0862">Zinc</keyword>
<feature type="active site" evidence="10">
    <location>
        <position position="218"/>
    </location>
</feature>
<evidence type="ECO:0000256" key="8">
    <source>
        <dbReference type="ARBA" id="ARBA00023180"/>
    </source>
</evidence>
<dbReference type="PROSITE" id="PS50060">
    <property type="entry name" value="MAM_2"/>
    <property type="match status" value="1"/>
</dbReference>
<dbReference type="PRINTS" id="PR00480">
    <property type="entry name" value="ASTACIN"/>
</dbReference>
<evidence type="ECO:0000256" key="6">
    <source>
        <dbReference type="ARBA" id="ARBA00023049"/>
    </source>
</evidence>
<keyword evidence="4 10" id="KW-0378">Hydrolase</keyword>
<evidence type="ECO:0000259" key="14">
    <source>
        <dbReference type="PROSITE" id="PS51864"/>
    </source>
</evidence>
<feature type="signal peptide" evidence="11">
    <location>
        <begin position="1"/>
        <end position="25"/>
    </location>
</feature>
<comment type="cofactor">
    <cofactor evidence="10 11">
        <name>Zn(2+)</name>
        <dbReference type="ChEBI" id="CHEBI:29105"/>
    </cofactor>
    <text evidence="10 11">Binds 1 zinc ion per subunit.</text>
</comment>
<feature type="domain" description="Peptidase M12A" evidence="14">
    <location>
        <begin position="115"/>
        <end position="320"/>
    </location>
</feature>
<evidence type="ECO:0000256" key="10">
    <source>
        <dbReference type="PROSITE-ProRule" id="PRU01211"/>
    </source>
</evidence>
<dbReference type="RefSeq" id="XP_066927592.1">
    <property type="nucleotide sequence ID" value="XM_067071491.1"/>
</dbReference>
<name>A0A7M6DMN2_9CNID</name>
<dbReference type="GO" id="GO:0006508">
    <property type="term" value="P:proteolysis"/>
    <property type="evidence" value="ECO:0007669"/>
    <property type="project" value="UniProtKB-KW"/>
</dbReference>
<dbReference type="InterPro" id="IPR006026">
    <property type="entry name" value="Peptidase_Metallo"/>
</dbReference>
<feature type="disulfide bond" evidence="9">
    <location>
        <begin position="714"/>
        <end position="727"/>
    </location>
</feature>
<dbReference type="InterPro" id="IPR001506">
    <property type="entry name" value="Peptidase_M12A"/>
</dbReference>
<feature type="chain" id="PRO_5033949402" description="Metalloendopeptidase" evidence="11">
    <location>
        <begin position="26"/>
        <end position="732"/>
    </location>
</feature>
<dbReference type="SMART" id="SM00235">
    <property type="entry name" value="ZnMc"/>
    <property type="match status" value="1"/>
</dbReference>
<dbReference type="GO" id="GO:0008270">
    <property type="term" value="F:zinc ion binding"/>
    <property type="evidence" value="ECO:0007669"/>
    <property type="project" value="UniProtKB-UniRule"/>
</dbReference>
<protein>
    <recommendedName>
        <fullName evidence="11">Metalloendopeptidase</fullName>
        <ecNumber evidence="11">3.4.24.-</ecNumber>
    </recommendedName>
</protein>
<dbReference type="PANTHER" id="PTHR10127">
    <property type="entry name" value="DISCOIDIN, CUB, EGF, LAMININ , AND ZINC METALLOPROTEASE DOMAIN CONTAINING"/>
    <property type="match status" value="1"/>
</dbReference>
<feature type="domain" description="ShKT" evidence="13">
    <location>
        <begin position="663"/>
        <end position="698"/>
    </location>
</feature>
<dbReference type="SMART" id="SM00209">
    <property type="entry name" value="TSP1"/>
    <property type="match status" value="2"/>
</dbReference>
<evidence type="ECO:0000256" key="9">
    <source>
        <dbReference type="PROSITE-ProRule" id="PRU01005"/>
    </source>
</evidence>
<dbReference type="FunFam" id="2.20.100.10:FF:000001">
    <property type="entry name" value="semaphorin-5A isoform X1"/>
    <property type="match status" value="1"/>
</dbReference>
<dbReference type="InterPro" id="IPR034035">
    <property type="entry name" value="Astacin-like_dom"/>
</dbReference>
<dbReference type="SUPFAM" id="SSF49899">
    <property type="entry name" value="Concanavalin A-like lectins/glucanases"/>
    <property type="match status" value="1"/>
</dbReference>
<feature type="binding site" evidence="10">
    <location>
        <position position="221"/>
    </location>
    <ligand>
        <name>Zn(2+)</name>
        <dbReference type="ChEBI" id="CHEBI:29105"/>
        <note>catalytic</note>
    </ligand>
</feature>
<dbReference type="PROSITE" id="PS51864">
    <property type="entry name" value="ASTACIN"/>
    <property type="match status" value="1"/>
</dbReference>
<evidence type="ECO:0000313" key="16">
    <source>
        <dbReference type="Proteomes" id="UP000594262"/>
    </source>
</evidence>
<dbReference type="InterPro" id="IPR003582">
    <property type="entry name" value="ShKT_dom"/>
</dbReference>
<comment type="function">
    <text evidence="1">Metalloprotease.</text>
</comment>
<evidence type="ECO:0000256" key="7">
    <source>
        <dbReference type="ARBA" id="ARBA00023157"/>
    </source>
</evidence>
<dbReference type="EnsemblMetazoa" id="CLYHEMT016550.2">
    <property type="protein sequence ID" value="CLYHEMP016550.2"/>
    <property type="gene ID" value="CLYHEMG016550"/>
</dbReference>
<dbReference type="InterPro" id="IPR013320">
    <property type="entry name" value="ConA-like_dom_sf"/>
</dbReference>
<evidence type="ECO:0000256" key="4">
    <source>
        <dbReference type="ARBA" id="ARBA00022801"/>
    </source>
</evidence>
<feature type="binding site" evidence="10">
    <location>
        <position position="227"/>
    </location>
    <ligand>
        <name>Zn(2+)</name>
        <dbReference type="ChEBI" id="CHEBI:29105"/>
        <note>catalytic</note>
    </ligand>
</feature>
<evidence type="ECO:0000259" key="12">
    <source>
        <dbReference type="PROSITE" id="PS50060"/>
    </source>
</evidence>
<feature type="domain" description="ShKT" evidence="13">
    <location>
        <begin position="622"/>
        <end position="659"/>
    </location>
</feature>
<organism evidence="15 16">
    <name type="scientific">Clytia hemisphaerica</name>
    <dbReference type="NCBI Taxonomy" id="252671"/>
    <lineage>
        <taxon>Eukaryota</taxon>
        <taxon>Metazoa</taxon>
        <taxon>Cnidaria</taxon>
        <taxon>Hydrozoa</taxon>
        <taxon>Hydroidolina</taxon>
        <taxon>Leptothecata</taxon>
        <taxon>Obeliida</taxon>
        <taxon>Clytiidae</taxon>
        <taxon>Clytia</taxon>
    </lineage>
</organism>
<dbReference type="Proteomes" id="UP000594262">
    <property type="component" value="Unplaced"/>
</dbReference>
<keyword evidence="2 10" id="KW-0645">Protease</keyword>
<dbReference type="Gene3D" id="2.20.100.10">
    <property type="entry name" value="Thrombospondin type-1 (TSP1) repeat"/>
    <property type="match status" value="1"/>
</dbReference>
<keyword evidence="7 9" id="KW-1015">Disulfide bond</keyword>
<dbReference type="InterPro" id="IPR000884">
    <property type="entry name" value="TSP1_rpt"/>
</dbReference>
<dbReference type="SUPFAM" id="SSF82895">
    <property type="entry name" value="TSP-1 type 1 repeat"/>
    <property type="match status" value="1"/>
</dbReference>
<evidence type="ECO:0000256" key="2">
    <source>
        <dbReference type="ARBA" id="ARBA00022670"/>
    </source>
</evidence>
<evidence type="ECO:0000256" key="11">
    <source>
        <dbReference type="RuleBase" id="RU361183"/>
    </source>
</evidence>
<keyword evidence="11" id="KW-0732">Signal</keyword>
<dbReference type="InterPro" id="IPR036383">
    <property type="entry name" value="TSP1_rpt_sf"/>
</dbReference>
<keyword evidence="16" id="KW-1185">Reference proteome</keyword>
<dbReference type="RefSeq" id="XP_066927593.1">
    <property type="nucleotide sequence ID" value="XM_067071492.1"/>
</dbReference>
<accession>A0A7M6DMN2</accession>
<evidence type="ECO:0000256" key="1">
    <source>
        <dbReference type="ARBA" id="ARBA00002657"/>
    </source>
</evidence>
<dbReference type="Pfam" id="PF00629">
    <property type="entry name" value="MAM"/>
    <property type="match status" value="1"/>
</dbReference>
<dbReference type="InterPro" id="IPR024079">
    <property type="entry name" value="MetalloPept_cat_dom_sf"/>
</dbReference>